<feature type="transmembrane region" description="Helical" evidence="7">
    <location>
        <begin position="297"/>
        <end position="319"/>
    </location>
</feature>
<name>A0A401UBM0_9BACT</name>
<evidence type="ECO:0000259" key="9">
    <source>
        <dbReference type="Pfam" id="PF12704"/>
    </source>
</evidence>
<keyword evidence="4 7" id="KW-1133">Transmembrane helix</keyword>
<dbReference type="PANTHER" id="PTHR30572">
    <property type="entry name" value="MEMBRANE COMPONENT OF TRANSPORTER-RELATED"/>
    <property type="match status" value="1"/>
</dbReference>
<evidence type="ECO:0000256" key="6">
    <source>
        <dbReference type="ARBA" id="ARBA00038076"/>
    </source>
</evidence>
<evidence type="ECO:0000313" key="11">
    <source>
        <dbReference type="Proteomes" id="UP000288227"/>
    </source>
</evidence>
<dbReference type="Proteomes" id="UP000288227">
    <property type="component" value="Unassembled WGS sequence"/>
</dbReference>
<comment type="similarity">
    <text evidence="6">Belongs to the ABC-4 integral membrane protein family.</text>
</comment>
<evidence type="ECO:0000256" key="3">
    <source>
        <dbReference type="ARBA" id="ARBA00022692"/>
    </source>
</evidence>
<comment type="subcellular location">
    <subcellularLocation>
        <location evidence="1">Cell membrane</location>
        <topology evidence="1">Multi-pass membrane protein</topology>
    </subcellularLocation>
</comment>
<dbReference type="PANTHER" id="PTHR30572:SF4">
    <property type="entry name" value="ABC TRANSPORTER PERMEASE YTRF"/>
    <property type="match status" value="1"/>
</dbReference>
<dbReference type="GO" id="GO:0022857">
    <property type="term" value="F:transmembrane transporter activity"/>
    <property type="evidence" value="ECO:0007669"/>
    <property type="project" value="TreeGrafter"/>
</dbReference>
<dbReference type="Pfam" id="PF02687">
    <property type="entry name" value="FtsX"/>
    <property type="match status" value="1"/>
</dbReference>
<feature type="transmembrane region" description="Helical" evidence="7">
    <location>
        <begin position="385"/>
        <end position="407"/>
    </location>
</feature>
<keyword evidence="5 7" id="KW-0472">Membrane</keyword>
<accession>A0A401UBM0</accession>
<dbReference type="OrthoDB" id="9770036at2"/>
<keyword evidence="11" id="KW-1185">Reference proteome</keyword>
<feature type="domain" description="MacB-like periplasmic core" evidence="9">
    <location>
        <begin position="25"/>
        <end position="226"/>
    </location>
</feature>
<reference evidence="10 11" key="1">
    <citation type="submission" date="2018-11" db="EMBL/GenBank/DDBJ databases">
        <title>Chryseotalea sanarue gen. nov., sp., nov., a member of the family Cytophagaceae, isolated from a brackish lake in Hamamatsu Japan.</title>
        <authorList>
            <person name="Maejima Y."/>
            <person name="Iino T."/>
            <person name="Muraguchi Y."/>
            <person name="Fukuda K."/>
            <person name="Ohkuma M."/>
            <person name="Moriuchi R."/>
            <person name="Dohra H."/>
            <person name="Kimbara K."/>
            <person name="Shintani M."/>
        </authorList>
    </citation>
    <scope>NUCLEOTIDE SEQUENCE [LARGE SCALE GENOMIC DNA]</scope>
    <source>
        <strain evidence="10 11">Ys</strain>
    </source>
</reference>
<evidence type="ECO:0000256" key="1">
    <source>
        <dbReference type="ARBA" id="ARBA00004651"/>
    </source>
</evidence>
<dbReference type="AlphaFoldDB" id="A0A401UBM0"/>
<evidence type="ECO:0000313" key="10">
    <source>
        <dbReference type="EMBL" id="GCC52296.1"/>
    </source>
</evidence>
<feature type="transmembrane region" description="Helical" evidence="7">
    <location>
        <begin position="21"/>
        <end position="46"/>
    </location>
</feature>
<dbReference type="RefSeq" id="WP_127122934.1">
    <property type="nucleotide sequence ID" value="NZ_BHXQ01000004.1"/>
</dbReference>
<evidence type="ECO:0000256" key="2">
    <source>
        <dbReference type="ARBA" id="ARBA00022475"/>
    </source>
</evidence>
<protein>
    <submittedName>
        <fullName evidence="10">ABC transporter permease</fullName>
    </submittedName>
</protein>
<dbReference type="GO" id="GO:0005886">
    <property type="term" value="C:plasma membrane"/>
    <property type="evidence" value="ECO:0007669"/>
    <property type="project" value="UniProtKB-SubCell"/>
</dbReference>
<dbReference type="InterPro" id="IPR025857">
    <property type="entry name" value="MacB_PCD"/>
</dbReference>
<dbReference type="InterPro" id="IPR050250">
    <property type="entry name" value="Macrolide_Exporter_MacB"/>
</dbReference>
<proteinExistence type="inferred from homology"/>
<dbReference type="EMBL" id="BHXQ01000004">
    <property type="protein sequence ID" value="GCC52296.1"/>
    <property type="molecule type" value="Genomic_DNA"/>
</dbReference>
<comment type="caution">
    <text evidence="10">The sequence shown here is derived from an EMBL/GenBank/DDBJ whole genome shotgun (WGS) entry which is preliminary data.</text>
</comment>
<evidence type="ECO:0000256" key="4">
    <source>
        <dbReference type="ARBA" id="ARBA00022989"/>
    </source>
</evidence>
<feature type="transmembrane region" description="Helical" evidence="7">
    <location>
        <begin position="340"/>
        <end position="373"/>
    </location>
</feature>
<evidence type="ECO:0000259" key="8">
    <source>
        <dbReference type="Pfam" id="PF02687"/>
    </source>
</evidence>
<gene>
    <name evidence="10" type="ORF">SanaruYs_25320</name>
</gene>
<evidence type="ECO:0000256" key="7">
    <source>
        <dbReference type="SAM" id="Phobius"/>
    </source>
</evidence>
<feature type="domain" description="ABC3 transporter permease C-terminal" evidence="8">
    <location>
        <begin position="301"/>
        <end position="412"/>
    </location>
</feature>
<dbReference type="Pfam" id="PF12704">
    <property type="entry name" value="MacB_PCD"/>
    <property type="match status" value="1"/>
</dbReference>
<sequence length="419" mass="46192">MFLVRQILESFRFAITALKSNLLRTILSLLGVTVGIFAIIAVLTMVDSLEKNIKDSLNFLGSSVIYVEKWPFNTDPDFAWWEYLRRPQASYNEYRFLESKLKHQSSIAIFAGRGGQVVKRKSSTIGDIRLVGGSEGYDGIFELNIERGRYFIPEEFLAGRNVAIIGYEVANGLFPNGEDPIGQTVKIKNLQYVVVGVTKKEGESFMGFTSNDYTTIIPYNNFRRLYQTGSGRYNEIPSRIGIKGFESDIGLVELENETRGLLRSKRGLKPRDKDTFVMNRPEAIANAIGSLFDVVGLAGWVIGGFSILVGGFGIANIMFVSVKERTSIIGLQKSLGAKNYFILFQFLFEAVFLSLIGGLGGLFLVWLITFIPMGSLEVVLTVKNIVLGLGVSTVIGLVSGIVPAAMASRLDPVAAIRSN</sequence>
<keyword evidence="3 7" id="KW-0812">Transmembrane</keyword>
<keyword evidence="2" id="KW-1003">Cell membrane</keyword>
<dbReference type="InterPro" id="IPR003838">
    <property type="entry name" value="ABC3_permease_C"/>
</dbReference>
<evidence type="ECO:0000256" key="5">
    <source>
        <dbReference type="ARBA" id="ARBA00023136"/>
    </source>
</evidence>
<organism evidence="10 11">
    <name type="scientific">Chryseotalea sanaruensis</name>
    <dbReference type="NCBI Taxonomy" id="2482724"/>
    <lineage>
        <taxon>Bacteria</taxon>
        <taxon>Pseudomonadati</taxon>
        <taxon>Bacteroidota</taxon>
        <taxon>Cytophagia</taxon>
        <taxon>Cytophagales</taxon>
        <taxon>Chryseotaleaceae</taxon>
        <taxon>Chryseotalea</taxon>
    </lineage>
</organism>